<keyword evidence="3" id="KW-1185">Reference proteome</keyword>
<evidence type="ECO:0000259" key="1">
    <source>
        <dbReference type="PROSITE" id="PS50930"/>
    </source>
</evidence>
<dbReference type="PANTHER" id="PTHR37299">
    <property type="entry name" value="TRANSCRIPTIONAL REGULATOR-RELATED"/>
    <property type="match status" value="1"/>
</dbReference>
<dbReference type="RefSeq" id="WP_237871989.1">
    <property type="nucleotide sequence ID" value="NZ_JAKLTR010000007.1"/>
</dbReference>
<dbReference type="PANTHER" id="PTHR37299:SF1">
    <property type="entry name" value="STAGE 0 SPORULATION PROTEIN A HOMOLOG"/>
    <property type="match status" value="1"/>
</dbReference>
<reference evidence="2" key="1">
    <citation type="submission" date="2022-01" db="EMBL/GenBank/DDBJ databases">
        <authorList>
            <person name="Jo J.-H."/>
            <person name="Im W.-T."/>
        </authorList>
    </citation>
    <scope>NUCLEOTIDE SEQUENCE</scope>
    <source>
        <strain evidence="2">NA20</strain>
    </source>
</reference>
<dbReference type="EMBL" id="JAKLTR010000007">
    <property type="protein sequence ID" value="MCG2615024.1"/>
    <property type="molecule type" value="Genomic_DNA"/>
</dbReference>
<evidence type="ECO:0000313" key="3">
    <source>
        <dbReference type="Proteomes" id="UP001165367"/>
    </source>
</evidence>
<accession>A0ABS9KRU5</accession>
<sequence length="244" mass="28522">MADNADDMNVLVIEYETGMVQKIKDLLHEIDETIQVVGVTENMFAAAEWLTRNKIPDLILANEGVISGIPKKRRGDIKAVVTFSTNKEAYNFEAFRYKTIRHILTELPDTEERVVNFDQYWGQNGKTLANGNHKERFLVKQGQKLVSIHVSQIAYFFSQERFIFFKTFDNQKFLLEYRIEQLEQILSPHLFFRINRSHIVSMQTVKEIHAYFGNRLKLFLSPAADKDVIVSRKRVTDFKEWLGK</sequence>
<dbReference type="SMART" id="SM00850">
    <property type="entry name" value="LytTR"/>
    <property type="match status" value="1"/>
</dbReference>
<dbReference type="InterPro" id="IPR046947">
    <property type="entry name" value="LytR-like"/>
</dbReference>
<gene>
    <name evidence="2" type="ORF">LZZ85_12065</name>
</gene>
<comment type="caution">
    <text evidence="2">The sequence shown here is derived from an EMBL/GenBank/DDBJ whole genome shotgun (WGS) entry which is preliminary data.</text>
</comment>
<organism evidence="2 3">
    <name type="scientific">Terrimonas ginsenosidimutans</name>
    <dbReference type="NCBI Taxonomy" id="2908004"/>
    <lineage>
        <taxon>Bacteria</taxon>
        <taxon>Pseudomonadati</taxon>
        <taxon>Bacteroidota</taxon>
        <taxon>Chitinophagia</taxon>
        <taxon>Chitinophagales</taxon>
        <taxon>Chitinophagaceae</taxon>
        <taxon>Terrimonas</taxon>
    </lineage>
</organism>
<dbReference type="InterPro" id="IPR007492">
    <property type="entry name" value="LytTR_DNA-bd_dom"/>
</dbReference>
<dbReference type="PROSITE" id="PS50930">
    <property type="entry name" value="HTH_LYTTR"/>
    <property type="match status" value="1"/>
</dbReference>
<dbReference type="Gene3D" id="2.40.50.1020">
    <property type="entry name" value="LytTr DNA-binding domain"/>
    <property type="match status" value="1"/>
</dbReference>
<protein>
    <submittedName>
        <fullName evidence="2">LytTR family transcriptional regulator</fullName>
    </submittedName>
</protein>
<name>A0ABS9KRU5_9BACT</name>
<evidence type="ECO:0000313" key="2">
    <source>
        <dbReference type="EMBL" id="MCG2615024.1"/>
    </source>
</evidence>
<dbReference type="Proteomes" id="UP001165367">
    <property type="component" value="Unassembled WGS sequence"/>
</dbReference>
<dbReference type="Pfam" id="PF04397">
    <property type="entry name" value="LytTR"/>
    <property type="match status" value="1"/>
</dbReference>
<feature type="domain" description="HTH LytTR-type" evidence="1">
    <location>
        <begin position="137"/>
        <end position="244"/>
    </location>
</feature>
<proteinExistence type="predicted"/>